<organism evidence="1 2">
    <name type="scientific">Caballeronia cordobensis</name>
    <name type="common">Burkholderia cordobensis</name>
    <dbReference type="NCBI Taxonomy" id="1353886"/>
    <lineage>
        <taxon>Bacteria</taxon>
        <taxon>Pseudomonadati</taxon>
        <taxon>Pseudomonadota</taxon>
        <taxon>Betaproteobacteria</taxon>
        <taxon>Burkholderiales</taxon>
        <taxon>Burkholderiaceae</taxon>
        <taxon>Caballeronia</taxon>
    </lineage>
</organism>
<keyword evidence="2" id="KW-1185">Reference proteome</keyword>
<dbReference type="Gene3D" id="2.30.110.20">
    <property type="entry name" value="Hcp1-like"/>
    <property type="match status" value="1"/>
</dbReference>
<dbReference type="Pfam" id="PF05638">
    <property type="entry name" value="T6SS_HCP"/>
    <property type="match status" value="1"/>
</dbReference>
<protein>
    <submittedName>
        <fullName evidence="1">Hcp1 family type VI secretion system effector</fullName>
    </submittedName>
</protein>
<dbReference type="PANTHER" id="PTHR36152">
    <property type="entry name" value="CYTOPLASMIC PROTEIN-RELATED"/>
    <property type="match status" value="1"/>
</dbReference>
<accession>A0A158GRZ8</accession>
<name>A0A158GRZ8_CABCO</name>
<dbReference type="SUPFAM" id="SSF141452">
    <property type="entry name" value="Hcp1-like"/>
    <property type="match status" value="1"/>
</dbReference>
<sequence>MAVDIFLKLDTVKGESLDSKHKDEIDVLSWSWGLSQSGTMHLGTGGGGGKVAVQDLTITKYTDRGTPSIISACATGKHFPTGKLTVRKAGGTKPLEYYTIELEKIIVTNYATGGSDAEDRFTETVTLNFEKFHVTYQQQDPSTGSAQGGVVESKWNIPANATA</sequence>
<dbReference type="EMBL" id="FCNY02000005">
    <property type="protein sequence ID" value="SAL34389.1"/>
    <property type="molecule type" value="Genomic_DNA"/>
</dbReference>
<dbReference type="InterPro" id="IPR036624">
    <property type="entry name" value="Hcp1-lik_sf"/>
</dbReference>
<dbReference type="Proteomes" id="UP000054740">
    <property type="component" value="Unassembled WGS sequence"/>
</dbReference>
<proteinExistence type="predicted"/>
<evidence type="ECO:0000313" key="1">
    <source>
        <dbReference type="EMBL" id="SAL34389.1"/>
    </source>
</evidence>
<dbReference type="PANTHER" id="PTHR36152:SF5">
    <property type="entry name" value="PROTEIN HCP1"/>
    <property type="match status" value="1"/>
</dbReference>
<evidence type="ECO:0000313" key="2">
    <source>
        <dbReference type="Proteomes" id="UP000054740"/>
    </source>
</evidence>
<gene>
    <name evidence="1" type="ORF">AWB70_02350</name>
</gene>
<dbReference type="AlphaFoldDB" id="A0A158GRZ8"/>
<dbReference type="RefSeq" id="WP_014193150.1">
    <property type="nucleotide sequence ID" value="NZ_AP014578.1"/>
</dbReference>
<reference evidence="2" key="1">
    <citation type="submission" date="2016-01" db="EMBL/GenBank/DDBJ databases">
        <authorList>
            <person name="Peeters C."/>
        </authorList>
    </citation>
    <scope>NUCLEOTIDE SEQUENCE [LARGE SCALE GENOMIC DNA]</scope>
</reference>
<dbReference type="InterPro" id="IPR053165">
    <property type="entry name" value="HSI-I_assembly_Hcp1"/>
</dbReference>
<dbReference type="InterPro" id="IPR008514">
    <property type="entry name" value="T6SS_Hcp"/>
</dbReference>